<dbReference type="RefSeq" id="WP_219505271.1">
    <property type="nucleotide sequence ID" value="NZ_JAHXDN010000005.1"/>
</dbReference>
<comment type="caution">
    <text evidence="1">The sequence shown here is derived from an EMBL/GenBank/DDBJ whole genome shotgun (WGS) entry which is preliminary data.</text>
</comment>
<protein>
    <recommendedName>
        <fullName evidence="3">Phage tail protein</fullName>
    </recommendedName>
</protein>
<dbReference type="EMBL" id="JAHXDN010000005">
    <property type="protein sequence ID" value="MBW4709573.1"/>
    <property type="molecule type" value="Genomic_DNA"/>
</dbReference>
<dbReference type="Proteomes" id="UP001138661">
    <property type="component" value="Unassembled WGS sequence"/>
</dbReference>
<evidence type="ECO:0000313" key="1">
    <source>
        <dbReference type="EMBL" id="MBW4709573.1"/>
    </source>
</evidence>
<evidence type="ECO:0008006" key="3">
    <source>
        <dbReference type="Google" id="ProtNLM"/>
    </source>
</evidence>
<keyword evidence="2" id="KW-1185">Reference proteome</keyword>
<reference evidence="1" key="1">
    <citation type="submission" date="2021-07" db="EMBL/GenBank/DDBJ databases">
        <title>Roseobacter insulae sp. nov., isolated from a tidal flat.</title>
        <authorList>
            <person name="Park S."/>
            <person name="Yoon J.-H."/>
        </authorList>
    </citation>
    <scope>NUCLEOTIDE SEQUENCE</scope>
    <source>
        <strain evidence="1">YSTF-M11</strain>
    </source>
</reference>
<accession>A0A9X1K3H5</accession>
<sequence length="119" mass="12537">MTEIVATAALAAATAHYDRLRGQTIEVPEWGSEGAPLVIYYDPITAAQSQSIVKRAKGNDARATALAVILYSKDKAGKPIFTDDAPTLKAFENDVLPEVIARIGQAILGITGRGADLGN</sequence>
<gene>
    <name evidence="1" type="ORF">KX928_17440</name>
</gene>
<evidence type="ECO:0000313" key="2">
    <source>
        <dbReference type="Proteomes" id="UP001138661"/>
    </source>
</evidence>
<dbReference type="AlphaFoldDB" id="A0A9X1K3H5"/>
<organism evidence="1 2">
    <name type="scientific">Roseobacter insulae</name>
    <dbReference type="NCBI Taxonomy" id="2859783"/>
    <lineage>
        <taxon>Bacteria</taxon>
        <taxon>Pseudomonadati</taxon>
        <taxon>Pseudomonadota</taxon>
        <taxon>Alphaproteobacteria</taxon>
        <taxon>Rhodobacterales</taxon>
        <taxon>Roseobacteraceae</taxon>
        <taxon>Roseobacter</taxon>
    </lineage>
</organism>
<name>A0A9X1K3H5_9RHOB</name>
<proteinExistence type="predicted"/>